<evidence type="ECO:0000256" key="1">
    <source>
        <dbReference type="ARBA" id="ARBA00006335"/>
    </source>
</evidence>
<dbReference type="InterPro" id="IPR036691">
    <property type="entry name" value="Endo/exonu/phosph_ase_sf"/>
</dbReference>
<dbReference type="GO" id="GO:0004767">
    <property type="term" value="F:sphingomyelin phosphodiesterase activity"/>
    <property type="evidence" value="ECO:0007669"/>
    <property type="project" value="InterPro"/>
</dbReference>
<dbReference type="Pfam" id="PF03372">
    <property type="entry name" value="Exo_endo_phos"/>
    <property type="match status" value="1"/>
</dbReference>
<dbReference type="InterPro" id="IPR005135">
    <property type="entry name" value="Endo/exonuclease/phosphatase"/>
</dbReference>
<dbReference type="PANTHER" id="PTHR16320:SF23">
    <property type="entry name" value="SPHINGOMYELINASE C 1"/>
    <property type="match status" value="1"/>
</dbReference>
<evidence type="ECO:0000313" key="3">
    <source>
        <dbReference type="EMBL" id="ELR19761.1"/>
    </source>
</evidence>
<name>L8H5M4_ACACF</name>
<dbReference type="VEuPathDB" id="AmoebaDB:ACA1_201190"/>
<evidence type="ECO:0000259" key="2">
    <source>
        <dbReference type="Pfam" id="PF03372"/>
    </source>
</evidence>
<dbReference type="EMBL" id="KB007932">
    <property type="protein sequence ID" value="ELR19761.1"/>
    <property type="molecule type" value="Genomic_DNA"/>
</dbReference>
<dbReference type="OMA" id="WCLDHVF"/>
<dbReference type="InterPro" id="IPR038772">
    <property type="entry name" value="Sph/SMPD2-like"/>
</dbReference>
<dbReference type="OrthoDB" id="40902at2759"/>
<reference evidence="3 4" key="1">
    <citation type="journal article" date="2013" name="Genome Biol.">
        <title>Genome of Acanthamoeba castellanii highlights extensive lateral gene transfer and early evolution of tyrosine kinase signaling.</title>
        <authorList>
            <person name="Clarke M."/>
            <person name="Lohan A.J."/>
            <person name="Liu B."/>
            <person name="Lagkouvardos I."/>
            <person name="Roy S."/>
            <person name="Zafar N."/>
            <person name="Bertelli C."/>
            <person name="Schilde C."/>
            <person name="Kianianmomeni A."/>
            <person name="Burglin T.R."/>
            <person name="Frech C."/>
            <person name="Turcotte B."/>
            <person name="Kopec K.O."/>
            <person name="Synnott J.M."/>
            <person name="Choo C."/>
            <person name="Paponov I."/>
            <person name="Finkler A."/>
            <person name="Soon Heng Tan C."/>
            <person name="Hutchins A.P."/>
            <person name="Weinmeier T."/>
            <person name="Rattei T."/>
            <person name="Chu J.S."/>
            <person name="Gimenez G."/>
            <person name="Irimia M."/>
            <person name="Rigden D.J."/>
            <person name="Fitzpatrick D.A."/>
            <person name="Lorenzo-Morales J."/>
            <person name="Bateman A."/>
            <person name="Chiu C.H."/>
            <person name="Tang P."/>
            <person name="Hegemann P."/>
            <person name="Fromm H."/>
            <person name="Raoult D."/>
            <person name="Greub G."/>
            <person name="Miranda-Saavedra D."/>
            <person name="Chen N."/>
            <person name="Nash P."/>
            <person name="Ginger M.L."/>
            <person name="Horn M."/>
            <person name="Schaap P."/>
            <person name="Caler L."/>
            <person name="Loftus B."/>
        </authorList>
    </citation>
    <scope>NUCLEOTIDE SEQUENCE [LARGE SCALE GENOMIC DNA]</scope>
    <source>
        <strain evidence="3 4">Neff</strain>
    </source>
</reference>
<keyword evidence="3" id="KW-0540">Nuclease</keyword>
<evidence type="ECO:0000313" key="4">
    <source>
        <dbReference type="Proteomes" id="UP000011083"/>
    </source>
</evidence>
<keyword evidence="4" id="KW-1185">Reference proteome</keyword>
<dbReference type="AlphaFoldDB" id="L8H5M4"/>
<accession>L8H5M4</accession>
<dbReference type="KEGG" id="acan:ACA1_201190"/>
<keyword evidence="3" id="KW-0269">Exonuclease</keyword>
<proteinExistence type="inferred from homology"/>
<keyword evidence="3" id="KW-0255">Endonuclease</keyword>
<sequence>MEQQAPRVRLLTQNMNIHHFVGHSYPNREARVNGLLAHVDEFDVVMLQELFKFHASHAPPHWFQQDTGLLILSKHPIVSSKTIFFKERSVAEMVSLKGALMTKLRLSDEGPHLVVITAHLDAHSLDIRLAQLKQIMTELVHKELAEDEEARIVLGGDLNIDSIHHAEAWEAAKGILHPLESAVDKGAYRGPEGGRPYPVTHHKWDVCLDHIFVHGVAVDANSLQLHKWPAVFATPP</sequence>
<dbReference type="Proteomes" id="UP000011083">
    <property type="component" value="Unassembled WGS sequence"/>
</dbReference>
<dbReference type="PANTHER" id="PTHR16320">
    <property type="entry name" value="SPHINGOMYELINASE FAMILY MEMBER"/>
    <property type="match status" value="1"/>
</dbReference>
<dbReference type="GO" id="GO:0004527">
    <property type="term" value="F:exonuclease activity"/>
    <property type="evidence" value="ECO:0007669"/>
    <property type="project" value="UniProtKB-KW"/>
</dbReference>
<protein>
    <submittedName>
        <fullName evidence="3">Endonuclease/exonuclease/phosphatase family protein</fullName>
    </submittedName>
</protein>
<dbReference type="SUPFAM" id="SSF56219">
    <property type="entry name" value="DNase I-like"/>
    <property type="match status" value="1"/>
</dbReference>
<comment type="similarity">
    <text evidence="1">Belongs to the neutral sphingomyelinase family.</text>
</comment>
<dbReference type="RefSeq" id="XP_004341856.1">
    <property type="nucleotide sequence ID" value="XM_004341808.1"/>
</dbReference>
<feature type="domain" description="Endonuclease/exonuclease/phosphatase" evidence="2">
    <location>
        <begin position="16"/>
        <end position="225"/>
    </location>
</feature>
<dbReference type="GO" id="GO:0004519">
    <property type="term" value="F:endonuclease activity"/>
    <property type="evidence" value="ECO:0007669"/>
    <property type="project" value="UniProtKB-KW"/>
</dbReference>
<keyword evidence="3" id="KW-0378">Hydrolase</keyword>
<gene>
    <name evidence="3" type="ORF">ACA1_201190</name>
</gene>
<dbReference type="GeneID" id="14920592"/>
<organism evidence="3 4">
    <name type="scientific">Acanthamoeba castellanii (strain ATCC 30010 / Neff)</name>
    <dbReference type="NCBI Taxonomy" id="1257118"/>
    <lineage>
        <taxon>Eukaryota</taxon>
        <taxon>Amoebozoa</taxon>
        <taxon>Discosea</taxon>
        <taxon>Longamoebia</taxon>
        <taxon>Centramoebida</taxon>
        <taxon>Acanthamoebidae</taxon>
        <taxon>Acanthamoeba</taxon>
    </lineage>
</organism>
<dbReference type="Gene3D" id="3.60.10.10">
    <property type="entry name" value="Endonuclease/exonuclease/phosphatase"/>
    <property type="match status" value="1"/>
</dbReference>